<keyword evidence="4" id="KW-1134">Transmembrane beta strand</keyword>
<dbReference type="InterPro" id="IPR025885">
    <property type="entry name" value="PapC_N"/>
</dbReference>
<dbReference type="PANTHER" id="PTHR30451">
    <property type="entry name" value="OUTER MEMBRANE USHER PROTEIN"/>
    <property type="match status" value="1"/>
</dbReference>
<evidence type="ECO:0000313" key="13">
    <source>
        <dbReference type="Proteomes" id="UP000185794"/>
    </source>
</evidence>
<dbReference type="AlphaFoldDB" id="A0A854BQM6"/>
<dbReference type="Gene3D" id="2.60.40.2610">
    <property type="entry name" value="Outer membrane usher protein FimD, plug domain"/>
    <property type="match status" value="1"/>
</dbReference>
<dbReference type="GO" id="GO:0015473">
    <property type="term" value="F:fimbrial usher porin activity"/>
    <property type="evidence" value="ECO:0007669"/>
    <property type="project" value="InterPro"/>
</dbReference>
<dbReference type="Proteomes" id="UP000185794">
    <property type="component" value="Unassembled WGS sequence"/>
</dbReference>
<feature type="domain" description="PapC N-terminal" evidence="11">
    <location>
        <begin position="30"/>
        <end position="177"/>
    </location>
</feature>
<dbReference type="Gene3D" id="2.60.40.2070">
    <property type="match status" value="1"/>
</dbReference>
<evidence type="ECO:0000313" key="12">
    <source>
        <dbReference type="EMBL" id="OKV15227.1"/>
    </source>
</evidence>
<comment type="subcellular location">
    <subcellularLocation>
        <location evidence="1">Cell outer membrane</location>
        <topology evidence="1">Multi-pass membrane protein</topology>
    </subcellularLocation>
</comment>
<dbReference type="Gene3D" id="3.10.20.410">
    <property type="match status" value="1"/>
</dbReference>
<dbReference type="RefSeq" id="WP_074497142.1">
    <property type="nucleotide sequence ID" value="NZ_LRKC01000094.1"/>
</dbReference>
<dbReference type="InterPro" id="IPR025949">
    <property type="entry name" value="PapC-like_C"/>
</dbReference>
<evidence type="ECO:0000256" key="6">
    <source>
        <dbReference type="ARBA" id="ARBA00022692"/>
    </source>
</evidence>
<evidence type="ECO:0000259" key="11">
    <source>
        <dbReference type="Pfam" id="PF13954"/>
    </source>
</evidence>
<dbReference type="Pfam" id="PF13953">
    <property type="entry name" value="PapC_C"/>
    <property type="match status" value="1"/>
</dbReference>
<keyword evidence="6" id="KW-0812">Transmembrane</keyword>
<feature type="domain" description="PapC-like C-terminal" evidence="10">
    <location>
        <begin position="748"/>
        <end position="804"/>
    </location>
</feature>
<organism evidence="12 13">
    <name type="scientific">Escherichia coli</name>
    <dbReference type="NCBI Taxonomy" id="562"/>
    <lineage>
        <taxon>Bacteria</taxon>
        <taxon>Pseudomonadati</taxon>
        <taxon>Pseudomonadota</taxon>
        <taxon>Gammaproteobacteria</taxon>
        <taxon>Enterobacterales</taxon>
        <taxon>Enterobacteriaceae</taxon>
        <taxon>Escherichia</taxon>
    </lineage>
</organism>
<accession>A0A854BQM6</accession>
<gene>
    <name evidence="12" type="ORF">AWP47_05470</name>
</gene>
<sequence>MPLPLHCTFVLTGEALALSTVYSLSYARDEFNLRILELDSPLENTKVLEEFINNNNLTPGVYLTSVMWGQEYLDKRNITFILSSDKKKLIPRFTKADLGELGLNVGAIPALQVMDDDAEVGDISQIIDGARYDFQLDSQTLRLQIPQIYQNSRAIGSISPKYWNDGDSAAWLSYYASGSQQNSDGDNLNSNWLNLNSGVNLGVWRLRNNTVYSGSNWDSISTSLQRDIKILRSQMEVGQTFTNGELFDSVQMTGIKLETDTSMLPESEQGFAPVVRGIANSDAQVVIKQNGYVIYQTWVSAGPFEIKDLNQVTAGADLDVTIKETNGQEHSFIQASSAVPILQRENALKYSVAAGKYRDSDNKSEQPVFGVATAIYGLPYGITIYGGILGASMYRSGVTGIGADLGRLGSVSVDITAANTKLDGHNDATGLSWRAMYSKDFPDTDTTLNLASYRYSTSQFYTFQEALDQRDITDDKSIYSYRQTNNRRNRLQINLSQNIGRWGSIYLNGYQQDYWGMQGSERSIGMGYSTSWSDISWSVNYALTDMPGMAGEQQFSLSINIPLSRWLPGAWATYNANRSDKGNTSHQMGIAGTALQDNNLSYNLQQTYADNNVGYGASINGRYRSSVGEFGLGYNYDKNSRQWNYSAQGAVVAHTHGVTLGQSVQDSFAIVHIDDGANVKVQNAQGVYTDYWGNAIIPNMTNYRHNTITVNTQGHDNLDIVDATQDVIPSKGAVVGVNFKARNGMRALLTLLHDKEYVPFGSLLTLGDSTSIVGEDGEVYITGVQNAMSFTVQWGKENNQQCTGIIAVPETYTKGIYKATIECR</sequence>
<dbReference type="PANTHER" id="PTHR30451:SF21">
    <property type="entry name" value="FIMBRIAL USHER DOMAIN-CONTAINING PROTEIN YDET-RELATED"/>
    <property type="match status" value="1"/>
</dbReference>
<reference evidence="12 13" key="1">
    <citation type="journal article" date="2017" name="Front. Cell. Infect. Microbiol.">
        <title>Chaperone-usher pili loci of human colonization factor-negative enterotoxigenic Escherichia coli.</title>
        <authorList>
            <person name="Del Canto F."/>
            <person name="Vidal R."/>
            <person name="Stine O.C."/>
            <person name="Pop M."/>
        </authorList>
    </citation>
    <scope>NUCLEOTIDE SEQUENCE [LARGE SCALE GENOMIC DNA]</scope>
    <source>
        <strain evidence="12 13">700324</strain>
    </source>
</reference>
<dbReference type="InterPro" id="IPR043142">
    <property type="entry name" value="PapC-like_C_sf"/>
</dbReference>
<dbReference type="EMBL" id="LRKC01000094">
    <property type="protein sequence ID" value="OKV15227.1"/>
    <property type="molecule type" value="Genomic_DNA"/>
</dbReference>
<keyword evidence="9" id="KW-0998">Cell outer membrane</keyword>
<dbReference type="FunFam" id="2.60.40.3110:FF:000001">
    <property type="entry name" value="Putative fimbrial outer membrane usher"/>
    <property type="match status" value="1"/>
</dbReference>
<dbReference type="GO" id="GO:0009297">
    <property type="term" value="P:pilus assembly"/>
    <property type="evidence" value="ECO:0007669"/>
    <property type="project" value="InterPro"/>
</dbReference>
<evidence type="ECO:0000256" key="9">
    <source>
        <dbReference type="ARBA" id="ARBA00023237"/>
    </source>
</evidence>
<keyword evidence="5" id="KW-1029">Fimbrium biogenesis</keyword>
<keyword evidence="8" id="KW-0472">Membrane</keyword>
<dbReference type="Gene3D" id="2.60.40.3110">
    <property type="match status" value="1"/>
</dbReference>
<keyword evidence="7" id="KW-0732">Signal</keyword>
<dbReference type="GO" id="GO:0009279">
    <property type="term" value="C:cell outer membrane"/>
    <property type="evidence" value="ECO:0007669"/>
    <property type="project" value="UniProtKB-SubCell"/>
</dbReference>
<evidence type="ECO:0000256" key="5">
    <source>
        <dbReference type="ARBA" id="ARBA00022558"/>
    </source>
</evidence>
<evidence type="ECO:0000256" key="1">
    <source>
        <dbReference type="ARBA" id="ARBA00004571"/>
    </source>
</evidence>
<evidence type="ECO:0000256" key="8">
    <source>
        <dbReference type="ARBA" id="ARBA00023136"/>
    </source>
</evidence>
<dbReference type="Pfam" id="PF13954">
    <property type="entry name" value="PapC_N"/>
    <property type="match status" value="1"/>
</dbReference>
<evidence type="ECO:0000256" key="2">
    <source>
        <dbReference type="ARBA" id="ARBA00008064"/>
    </source>
</evidence>
<evidence type="ECO:0000259" key="10">
    <source>
        <dbReference type="Pfam" id="PF13953"/>
    </source>
</evidence>
<comment type="caution">
    <text evidence="12">The sequence shown here is derived from an EMBL/GenBank/DDBJ whole genome shotgun (WGS) entry which is preliminary data.</text>
</comment>
<keyword evidence="3" id="KW-0813">Transport</keyword>
<evidence type="ECO:0000256" key="7">
    <source>
        <dbReference type="ARBA" id="ARBA00022729"/>
    </source>
</evidence>
<evidence type="ECO:0000256" key="4">
    <source>
        <dbReference type="ARBA" id="ARBA00022452"/>
    </source>
</evidence>
<dbReference type="Pfam" id="PF00577">
    <property type="entry name" value="Usher"/>
    <property type="match status" value="1"/>
</dbReference>
<protein>
    <submittedName>
        <fullName evidence="12">Fimbrial protein</fullName>
    </submittedName>
</protein>
<dbReference type="SUPFAM" id="SSF141729">
    <property type="entry name" value="FimD N-terminal domain-like"/>
    <property type="match status" value="1"/>
</dbReference>
<dbReference type="InterPro" id="IPR000015">
    <property type="entry name" value="Fimb_usher"/>
</dbReference>
<dbReference type="InterPro" id="IPR042186">
    <property type="entry name" value="FimD_plug_dom"/>
</dbReference>
<comment type="similarity">
    <text evidence="2">Belongs to the fimbrial export usher family.</text>
</comment>
<proteinExistence type="inferred from homology"/>
<name>A0A854BQM6_ECOLX</name>
<dbReference type="InterPro" id="IPR037224">
    <property type="entry name" value="PapC_N_sf"/>
</dbReference>
<evidence type="ECO:0000256" key="3">
    <source>
        <dbReference type="ARBA" id="ARBA00022448"/>
    </source>
</evidence>